<dbReference type="EMBL" id="LNQE01001076">
    <property type="protein sequence ID" value="KUG21317.1"/>
    <property type="molecule type" value="Genomic_DNA"/>
</dbReference>
<name>A0A0W8FK72_9ZZZZ</name>
<reference evidence="1" key="1">
    <citation type="journal article" date="2015" name="Proc. Natl. Acad. Sci. U.S.A.">
        <title>Networks of energetic and metabolic interactions define dynamics in microbial communities.</title>
        <authorList>
            <person name="Embree M."/>
            <person name="Liu J.K."/>
            <person name="Al-Bassam M.M."/>
            <person name="Zengler K."/>
        </authorList>
    </citation>
    <scope>NUCLEOTIDE SEQUENCE</scope>
</reference>
<gene>
    <name evidence="1" type="ORF">ASZ90_008931</name>
</gene>
<sequence>MYPDHLCMQINLYRPGIGAPCPMGVGTCPLSRTPAERLEIWICIQRPRAFGYSCEYRFGNR</sequence>
<organism evidence="1">
    <name type="scientific">hydrocarbon metagenome</name>
    <dbReference type="NCBI Taxonomy" id="938273"/>
    <lineage>
        <taxon>unclassified sequences</taxon>
        <taxon>metagenomes</taxon>
        <taxon>ecological metagenomes</taxon>
    </lineage>
</organism>
<accession>A0A0W8FK72</accession>
<proteinExistence type="predicted"/>
<evidence type="ECO:0000313" key="1">
    <source>
        <dbReference type="EMBL" id="KUG21317.1"/>
    </source>
</evidence>
<comment type="caution">
    <text evidence="1">The sequence shown here is derived from an EMBL/GenBank/DDBJ whole genome shotgun (WGS) entry which is preliminary data.</text>
</comment>
<dbReference type="AlphaFoldDB" id="A0A0W8FK72"/>
<protein>
    <submittedName>
        <fullName evidence="1">Uncharacterized protein</fullName>
    </submittedName>
</protein>